<dbReference type="Proteomes" id="UP000202129">
    <property type="component" value="Segment"/>
</dbReference>
<evidence type="ECO:0000313" key="3">
    <source>
        <dbReference type="Proteomes" id="UP000202129"/>
    </source>
</evidence>
<dbReference type="GeneID" id="1463357"/>
<evidence type="ECO:0000313" key="2">
    <source>
        <dbReference type="EMBL" id="AIW65160.1"/>
    </source>
</evidence>
<dbReference type="EMBL" id="AF547984">
    <property type="protein sequence ID" value="AAP85651.1"/>
    <property type="molecule type" value="Genomic_DNA"/>
</dbReference>
<reference evidence="2" key="2">
    <citation type="journal article" date="2015" name="J. Gen. Virol.">
        <title>Isolation of an Adoxophyes orana granulovirus (AdorGV) occlusion body morphology mutant: biological activity, genome sequence and relationship to other isolates of AdorGV.</title>
        <authorList>
            <person name="Nakai M."/>
            <person name="Harrison R.L."/>
            <person name="Uchida H."/>
            <person name="Ukuda R."/>
            <person name="Hikihara S."/>
            <person name="Ishii K."/>
            <person name="Kunimi Y."/>
        </authorList>
    </citation>
    <scope>NUCLEOTIDE SEQUENCE</scope>
    <source>
        <strain evidence="2">AdorGV-K</strain>
    </source>
</reference>
<accession>Q7TA01</accession>
<dbReference type="OrthoDB" id="28334at10239"/>
<protein>
    <submittedName>
        <fullName evidence="1">ORF_14</fullName>
    </submittedName>
</protein>
<sequence length="116" mass="13383">MQQFVIDIQNNQIPVIVKDNKKYTAFIETQNLFALNSCASNLVSSNELLGDGNNNKYIDNVELILYLEKNNVCFNEYWPLFAIIDNVIKQQYQEPILQIIKNDVAIIKKYVTVAPK</sequence>
<dbReference type="RefSeq" id="NP_872468.1">
    <property type="nucleotide sequence ID" value="NC_005038.1"/>
</dbReference>
<keyword evidence="3" id="KW-1185">Reference proteome</keyword>
<evidence type="ECO:0000313" key="1">
    <source>
        <dbReference type="EMBL" id="AAP85651.1"/>
    </source>
</evidence>
<proteinExistence type="predicted"/>
<dbReference type="EMBL" id="KM234099">
    <property type="protein sequence ID" value="AIW65160.1"/>
    <property type="molecule type" value="Genomic_DNA"/>
</dbReference>
<organism evidence="1 3">
    <name type="scientific">Adoxophyes orana granulovirus</name>
    <name type="common">AoGV</name>
    <dbReference type="NCBI Taxonomy" id="170617"/>
    <lineage>
        <taxon>Viruses</taxon>
        <taxon>Viruses incertae sedis</taxon>
        <taxon>Naldaviricetes</taxon>
        <taxon>Lefavirales</taxon>
        <taxon>Baculoviridae</taxon>
        <taxon>Betabaculovirus</taxon>
        <taxon>Betabaculovirus adoranae</taxon>
    </lineage>
</organism>
<gene>
    <name evidence="1" type="primary">ORF_14</name>
</gene>
<organismHost>
    <name type="scientific">Adoxophyes</name>
    <dbReference type="NCBI Taxonomy" id="85584"/>
</organismHost>
<dbReference type="EMBL" id="KM234101">
    <property type="protein sequence ID" value="AIW65164.1"/>
    <property type="molecule type" value="Genomic_DNA"/>
</dbReference>
<reference evidence="1 3" key="1">
    <citation type="journal article" date="2003" name="Virology">
        <title>The complete sequence of the Adoxophyes orana granulovirus genome.</title>
        <authorList>
            <person name="Wormleaton S."/>
            <person name="Kuzio J."/>
            <person name="Winstanley D."/>
        </authorList>
    </citation>
    <scope>NUCLEOTIDE SEQUENCE [LARGE SCALE GENOMIC DNA]</scope>
</reference>
<dbReference type="KEGG" id="vg:1463357"/>
<name>Q7TA01_GVAO</name>